<dbReference type="Proteomes" id="UP001501495">
    <property type="component" value="Unassembled WGS sequence"/>
</dbReference>
<evidence type="ECO:0000313" key="1">
    <source>
        <dbReference type="EMBL" id="GAA4110571.1"/>
    </source>
</evidence>
<organism evidence="1 2">
    <name type="scientific">Nocardioides fonticola</name>
    <dbReference type="NCBI Taxonomy" id="450363"/>
    <lineage>
        <taxon>Bacteria</taxon>
        <taxon>Bacillati</taxon>
        <taxon>Actinomycetota</taxon>
        <taxon>Actinomycetes</taxon>
        <taxon>Propionibacteriales</taxon>
        <taxon>Nocardioidaceae</taxon>
        <taxon>Nocardioides</taxon>
    </lineage>
</organism>
<proteinExistence type="predicted"/>
<gene>
    <name evidence="1" type="ORF">GCM10022215_05820</name>
</gene>
<sequence length="149" mass="15615">MIAAATLLGLAAAGWYWVVHPADLPTDPRERTAQTPVGSTIYVGLARTDRTIAVTGVRMAVEANVAVQVRLLRCVGGEVAVTTDPSVFCTRLEDPSGHDLSPDDSLVAEVTGDSPGAAYLRTPVVSFTDGLQRGSSRLGSPAVVTLLER</sequence>
<comment type="caution">
    <text evidence="1">The sequence shown here is derived from an EMBL/GenBank/DDBJ whole genome shotgun (WGS) entry which is preliminary data.</text>
</comment>
<dbReference type="EMBL" id="BAAAZH010000004">
    <property type="protein sequence ID" value="GAA4110571.1"/>
    <property type="molecule type" value="Genomic_DNA"/>
</dbReference>
<accession>A0ABP7XBX1</accession>
<evidence type="ECO:0000313" key="2">
    <source>
        <dbReference type="Proteomes" id="UP001501495"/>
    </source>
</evidence>
<reference evidence="2" key="1">
    <citation type="journal article" date="2019" name="Int. J. Syst. Evol. Microbiol.">
        <title>The Global Catalogue of Microorganisms (GCM) 10K type strain sequencing project: providing services to taxonomists for standard genome sequencing and annotation.</title>
        <authorList>
            <consortium name="The Broad Institute Genomics Platform"/>
            <consortium name="The Broad Institute Genome Sequencing Center for Infectious Disease"/>
            <person name="Wu L."/>
            <person name="Ma J."/>
        </authorList>
    </citation>
    <scope>NUCLEOTIDE SEQUENCE [LARGE SCALE GENOMIC DNA]</scope>
    <source>
        <strain evidence="2">JCM 16703</strain>
    </source>
</reference>
<protein>
    <submittedName>
        <fullName evidence="1">Uncharacterized protein</fullName>
    </submittedName>
</protein>
<name>A0ABP7XBX1_9ACTN</name>
<keyword evidence="2" id="KW-1185">Reference proteome</keyword>